<dbReference type="PANTHER" id="PTHR10372">
    <property type="entry name" value="PLAKOPHILLIN-RELATED"/>
    <property type="match status" value="1"/>
</dbReference>
<feature type="region of interest" description="Disordered" evidence="7">
    <location>
        <begin position="1"/>
        <end position="56"/>
    </location>
</feature>
<dbReference type="PROSITE" id="PS50176">
    <property type="entry name" value="ARM_REPEAT"/>
    <property type="match status" value="3"/>
</dbReference>
<feature type="compositionally biased region" description="Low complexity" evidence="7">
    <location>
        <begin position="904"/>
        <end position="925"/>
    </location>
</feature>
<feature type="compositionally biased region" description="Low complexity" evidence="7">
    <location>
        <begin position="8"/>
        <end position="23"/>
    </location>
</feature>
<organism evidence="8 9">
    <name type="scientific">Pseudolycoriella hygida</name>
    <dbReference type="NCBI Taxonomy" id="35572"/>
    <lineage>
        <taxon>Eukaryota</taxon>
        <taxon>Metazoa</taxon>
        <taxon>Ecdysozoa</taxon>
        <taxon>Arthropoda</taxon>
        <taxon>Hexapoda</taxon>
        <taxon>Insecta</taxon>
        <taxon>Pterygota</taxon>
        <taxon>Neoptera</taxon>
        <taxon>Endopterygota</taxon>
        <taxon>Diptera</taxon>
        <taxon>Nematocera</taxon>
        <taxon>Sciaroidea</taxon>
        <taxon>Sciaridae</taxon>
        <taxon>Pseudolycoriella</taxon>
    </lineage>
</organism>
<dbReference type="OrthoDB" id="3245100at2759"/>
<evidence type="ECO:0000256" key="7">
    <source>
        <dbReference type="SAM" id="MobiDB-lite"/>
    </source>
</evidence>
<dbReference type="Pfam" id="PF00514">
    <property type="entry name" value="Arm"/>
    <property type="match status" value="4"/>
</dbReference>
<comment type="similarity">
    <text evidence="2">Belongs to the beta-catenin family.</text>
</comment>
<evidence type="ECO:0000256" key="6">
    <source>
        <dbReference type="PROSITE-ProRule" id="PRU00259"/>
    </source>
</evidence>
<feature type="repeat" description="ARM" evidence="6">
    <location>
        <begin position="401"/>
        <end position="446"/>
    </location>
</feature>
<feature type="region of interest" description="Disordered" evidence="7">
    <location>
        <begin position="586"/>
        <end position="658"/>
    </location>
</feature>
<dbReference type="SUPFAM" id="SSF48371">
    <property type="entry name" value="ARM repeat"/>
    <property type="match status" value="1"/>
</dbReference>
<keyword evidence="5" id="KW-0965">Cell junction</keyword>
<evidence type="ECO:0000256" key="4">
    <source>
        <dbReference type="ARBA" id="ARBA00022889"/>
    </source>
</evidence>
<dbReference type="EMBL" id="WJQU01000002">
    <property type="protein sequence ID" value="KAJ6641245.1"/>
    <property type="molecule type" value="Genomic_DNA"/>
</dbReference>
<keyword evidence="9" id="KW-1185">Reference proteome</keyword>
<evidence type="ECO:0000256" key="1">
    <source>
        <dbReference type="ARBA" id="ARBA00004282"/>
    </source>
</evidence>
<protein>
    <submittedName>
        <fullName evidence="8">Catenin delta-2</fullName>
    </submittedName>
</protein>
<dbReference type="InterPro" id="IPR016024">
    <property type="entry name" value="ARM-type_fold"/>
</dbReference>
<evidence type="ECO:0000313" key="8">
    <source>
        <dbReference type="EMBL" id="KAJ6641245.1"/>
    </source>
</evidence>
<gene>
    <name evidence="8" type="primary">CTNND2</name>
    <name evidence="8" type="ORF">Bhyg_06180</name>
</gene>
<dbReference type="Proteomes" id="UP001151699">
    <property type="component" value="Chromosome B"/>
</dbReference>
<feature type="compositionally biased region" description="Low complexity" evidence="7">
    <location>
        <begin position="866"/>
        <end position="880"/>
    </location>
</feature>
<name>A0A9Q0S2K8_9DIPT</name>
<dbReference type="InterPro" id="IPR028435">
    <property type="entry name" value="Plakophilin/d_Catenin"/>
</dbReference>
<dbReference type="GO" id="GO:0005737">
    <property type="term" value="C:cytoplasm"/>
    <property type="evidence" value="ECO:0007669"/>
    <property type="project" value="TreeGrafter"/>
</dbReference>
<dbReference type="GO" id="GO:0005886">
    <property type="term" value="C:plasma membrane"/>
    <property type="evidence" value="ECO:0007669"/>
    <property type="project" value="TreeGrafter"/>
</dbReference>
<dbReference type="Gene3D" id="1.25.10.10">
    <property type="entry name" value="Leucine-rich Repeat Variant"/>
    <property type="match status" value="1"/>
</dbReference>
<dbReference type="FunFam" id="1.25.10.10:FF:000336">
    <property type="entry name" value="Catenin delta-2"/>
    <property type="match status" value="1"/>
</dbReference>
<dbReference type="InterPro" id="IPR000225">
    <property type="entry name" value="Armadillo"/>
</dbReference>
<dbReference type="GO" id="GO:0005912">
    <property type="term" value="C:adherens junction"/>
    <property type="evidence" value="ECO:0007669"/>
    <property type="project" value="TreeGrafter"/>
</dbReference>
<dbReference type="SMART" id="SM00185">
    <property type="entry name" value="ARM"/>
    <property type="match status" value="7"/>
</dbReference>
<dbReference type="GO" id="GO:0098609">
    <property type="term" value="P:cell-cell adhesion"/>
    <property type="evidence" value="ECO:0007669"/>
    <property type="project" value="InterPro"/>
</dbReference>
<feature type="repeat" description="ARM" evidence="6">
    <location>
        <begin position="720"/>
        <end position="757"/>
    </location>
</feature>
<feature type="repeat" description="ARM" evidence="6">
    <location>
        <begin position="445"/>
        <end position="488"/>
    </location>
</feature>
<evidence type="ECO:0000256" key="3">
    <source>
        <dbReference type="ARBA" id="ARBA00022737"/>
    </source>
</evidence>
<evidence type="ECO:0000256" key="2">
    <source>
        <dbReference type="ARBA" id="ARBA00005462"/>
    </source>
</evidence>
<reference evidence="8" key="1">
    <citation type="submission" date="2022-07" db="EMBL/GenBank/DDBJ databases">
        <authorList>
            <person name="Trinca V."/>
            <person name="Uliana J.V.C."/>
            <person name="Torres T.T."/>
            <person name="Ward R.J."/>
            <person name="Monesi N."/>
        </authorList>
    </citation>
    <scope>NUCLEOTIDE SEQUENCE</scope>
    <source>
        <strain evidence="8">HSMRA1968</strain>
        <tissue evidence="8">Whole embryos</tissue>
    </source>
</reference>
<dbReference type="GO" id="GO:0005634">
    <property type="term" value="C:nucleus"/>
    <property type="evidence" value="ECO:0007669"/>
    <property type="project" value="TreeGrafter"/>
</dbReference>
<feature type="region of interest" description="Disordered" evidence="7">
    <location>
        <begin position="1001"/>
        <end position="1026"/>
    </location>
</feature>
<comment type="caution">
    <text evidence="8">The sequence shown here is derived from an EMBL/GenBank/DDBJ whole genome shotgun (WGS) entry which is preliminary data.</text>
</comment>
<evidence type="ECO:0000313" key="9">
    <source>
        <dbReference type="Proteomes" id="UP001151699"/>
    </source>
</evidence>
<dbReference type="InterPro" id="IPR011989">
    <property type="entry name" value="ARM-like"/>
</dbReference>
<feature type="region of interest" description="Disordered" evidence="7">
    <location>
        <begin position="968"/>
        <end position="989"/>
    </location>
</feature>
<proteinExistence type="inferred from homology"/>
<evidence type="ECO:0000256" key="5">
    <source>
        <dbReference type="ARBA" id="ARBA00022949"/>
    </source>
</evidence>
<sequence>MQHYKTINSTENTPNNYHNNHSNGHAEHSPNSSHLSVHSEDAALVSRTHKQQTTQQVTTVTKVVREVKHLGPDGQQVDYVAMPLDVPHLGADGQPVDYVAMPLGMYPRSQYINYNHMEQPHHGQHHAQHMYVHGGMMDPQYHGHPHQHYQDYEHYPSAGQYANSGPYGGPNSGGSYLAEYAVNDRSGTSPSPSDDHSDSQSPLPLSVGAGVNANQGLPPGAYLQAPYDEMPDYRITPSPGGVDGFHQDDPTQMVYGYVSTSPYSNTGMHGPVVAGANSTYGTRPIVYDDSMNGAGPTVGSHIPGRLLFENEEELQKHMSNLSMHGHGMLSHTGMTTSPGSVVGVGMTDEDQRAMRWRDPNLTEVISFLNNPNNVIKANAAAYLQHLCYMDDPNKQRTRTLGGLPPLVKLLAHESPEVYRNACGALRNLSYGRQNDENKRAIKNAGGIIALINLLRRTTESEVKELVTGVIWNMSSCEDLKRSIIDDGVQVIVTYIIIPHSGWDVNSPGETCWSTVFRNASGVLRNVSSAGEYARTKLRDCDGLVDALLYVVRSAIEKSNIGNKIVENCVCILRNLSYRCQEVEDPNYDKHPLPTQSRQPSSSSSSKGENLGCFGGSKKKKDSSQSSEQKDGLSGAGRSGNDAAGASGGSGTTSRSSIQRQEPAKGYELLWQPEVVQSYLALLQSCSNPETLEAAAGALQNLAACYWQPSIEIRAAVRKEKGLPILVELLRMEVDRVVCAVATALRNLAIDQRNKELIGKYAMRDLVQKLPSGNPQHDQGTSDDTIAAVLATLNEVIKKNAEFSRSLLDAGGVERLMNITRQRQKYTPRVLKFAGQVLFTAWQHQELRDVYKKHGWKEQDFVTKTVAARNAAPNSPNNANSTLNRPMASQGGTRYEDRTMKRPTGNSSAAGNSNSANRAANSAVSGQVNMIPASGSGPIYQRNDEIPMAEMNYADAGQQRIYQPIATGNGPIQPPSTADSSYGHDYRPGEPLYAIVNRDQKQRRIPSSHDNYSPNENVHFWNGEEFG</sequence>
<keyword evidence="3" id="KW-0677">Repeat</keyword>
<comment type="subcellular location">
    <subcellularLocation>
        <location evidence="1">Cell junction</location>
    </subcellularLocation>
</comment>
<feature type="region of interest" description="Disordered" evidence="7">
    <location>
        <begin position="156"/>
        <end position="212"/>
    </location>
</feature>
<dbReference type="AlphaFoldDB" id="A0A9Q0S2K8"/>
<dbReference type="PANTHER" id="PTHR10372:SF27">
    <property type="entry name" value="ADHERENS JUNCTION PROTEIN P120"/>
    <property type="match status" value="1"/>
</dbReference>
<feature type="region of interest" description="Disordered" evidence="7">
    <location>
        <begin position="866"/>
        <end position="928"/>
    </location>
</feature>
<keyword evidence="4" id="KW-0130">Cell adhesion</keyword>
<accession>A0A9Q0S2K8</accession>